<dbReference type="CDD" id="cd16012">
    <property type="entry name" value="ALP"/>
    <property type="match status" value="1"/>
</dbReference>
<keyword evidence="3 8" id="KW-0479">Metal-binding</keyword>
<dbReference type="RefSeq" id="WP_221439868.1">
    <property type="nucleotide sequence ID" value="NZ_JACHGJ010000004.1"/>
</dbReference>
<feature type="binding site" evidence="8">
    <location>
        <position position="34"/>
    </location>
    <ligand>
        <name>Mg(2+)</name>
        <dbReference type="ChEBI" id="CHEBI:18420"/>
    </ligand>
</feature>
<feature type="binding site" evidence="8">
    <location>
        <position position="34"/>
    </location>
    <ligand>
        <name>Zn(2+)</name>
        <dbReference type="ChEBI" id="CHEBI:29105"/>
        <label>2</label>
    </ligand>
</feature>
<comment type="cofactor">
    <cofactor evidence="8">
        <name>Zn(2+)</name>
        <dbReference type="ChEBI" id="CHEBI:29105"/>
    </cofactor>
    <text evidence="8">Binds 2 Zn(2+) ions.</text>
</comment>
<feature type="binding site" evidence="8">
    <location>
        <position position="245"/>
    </location>
    <ligand>
        <name>Mg(2+)</name>
        <dbReference type="ChEBI" id="CHEBI:18420"/>
    </ligand>
</feature>
<dbReference type="PANTHER" id="PTHR11596">
    <property type="entry name" value="ALKALINE PHOSPHATASE"/>
    <property type="match status" value="1"/>
</dbReference>
<comment type="cofactor">
    <cofactor evidence="8">
        <name>Mg(2+)</name>
        <dbReference type="ChEBI" id="CHEBI:18420"/>
    </cofactor>
    <text evidence="8">Binds 1 Mg(2+) ion.</text>
</comment>
<evidence type="ECO:0000256" key="5">
    <source>
        <dbReference type="ARBA" id="ARBA00022833"/>
    </source>
</evidence>
<accession>A0A841RDN5</accession>
<dbReference type="Proteomes" id="UP000587760">
    <property type="component" value="Unassembled WGS sequence"/>
</dbReference>
<sequence length="355" mass="38141">MNKKIFFSCFILFLLLIGCTQIDPPKSVIIMIGDGMGYEQIKAANLYLYGEEGRLGFEDLPVQGSVTTRSASSSITDSAAAATAMATGHKVNNGVISKAIPGDGSSYKTALETHQDLGKSTGIVTTAMISHATPAAFISHNTSRENYEDIAVEIFNRTKPDVLFGGGGISAGIDSNLPLISGYAIAFNEVEMNSLSGEQVCALFGDGHMPYVYDGLGEFPTLAEMSLKALELLDTDYNGFFLMIEGARIDHACHDNDLQRMIFEMESFSDAVTAVRGWVGQRDDILLIVTADHETGGLDVIGDNGEGNLPTVSWSTVYHTGVNIPFYIQGEVNGSVGSIIDNTDIYDFLIGRSIK</sequence>
<gene>
    <name evidence="10" type="ORF">HNR50_002411</name>
</gene>
<dbReference type="InterPro" id="IPR001952">
    <property type="entry name" value="Alkaline_phosphatase"/>
</dbReference>
<evidence type="ECO:0000256" key="4">
    <source>
        <dbReference type="ARBA" id="ARBA00022801"/>
    </source>
</evidence>
<feature type="binding site" evidence="8">
    <location>
        <position position="133"/>
    </location>
    <ligand>
        <name>Mg(2+)</name>
        <dbReference type="ChEBI" id="CHEBI:18420"/>
    </ligand>
</feature>
<dbReference type="PANTHER" id="PTHR11596:SF5">
    <property type="entry name" value="ALKALINE PHOSPHATASE"/>
    <property type="match status" value="1"/>
</dbReference>
<dbReference type="InterPro" id="IPR017850">
    <property type="entry name" value="Alkaline_phosphatase_core_sf"/>
</dbReference>
<evidence type="ECO:0000256" key="9">
    <source>
        <dbReference type="RuleBase" id="RU003946"/>
    </source>
</evidence>
<comment type="caution">
    <text evidence="10">The sequence shown here is derived from an EMBL/GenBank/DDBJ whole genome shotgun (WGS) entry which is preliminary data.</text>
</comment>
<dbReference type="EMBL" id="JACHGJ010000004">
    <property type="protein sequence ID" value="MBB6480738.1"/>
    <property type="molecule type" value="Genomic_DNA"/>
</dbReference>
<dbReference type="GO" id="GO:0004035">
    <property type="term" value="F:alkaline phosphatase activity"/>
    <property type="evidence" value="ECO:0007669"/>
    <property type="project" value="UniProtKB-EC"/>
</dbReference>
<evidence type="ECO:0000256" key="3">
    <source>
        <dbReference type="ARBA" id="ARBA00022723"/>
    </source>
</evidence>
<evidence type="ECO:0000256" key="1">
    <source>
        <dbReference type="ARBA" id="ARBA00005984"/>
    </source>
</evidence>
<dbReference type="GO" id="GO:0046872">
    <property type="term" value="F:metal ion binding"/>
    <property type="evidence" value="ECO:0007669"/>
    <property type="project" value="UniProtKB-KW"/>
</dbReference>
<evidence type="ECO:0000256" key="2">
    <source>
        <dbReference type="ARBA" id="ARBA00022553"/>
    </source>
</evidence>
<evidence type="ECO:0000256" key="6">
    <source>
        <dbReference type="ARBA" id="ARBA00022842"/>
    </source>
</evidence>
<reference evidence="10 11" key="1">
    <citation type="submission" date="2020-08" db="EMBL/GenBank/DDBJ databases">
        <title>Genomic Encyclopedia of Type Strains, Phase IV (KMG-IV): sequencing the most valuable type-strain genomes for metagenomic binning, comparative biology and taxonomic classification.</title>
        <authorList>
            <person name="Goeker M."/>
        </authorList>
    </citation>
    <scope>NUCLEOTIDE SEQUENCE [LARGE SCALE GENOMIC DNA]</scope>
    <source>
        <strain evidence="10 11">DSM 2461</strain>
    </source>
</reference>
<comment type="similarity">
    <text evidence="1 9">Belongs to the alkaline phosphatase family.</text>
</comment>
<keyword evidence="5 8" id="KW-0862">Zinc</keyword>
<keyword evidence="11" id="KW-1185">Reference proteome</keyword>
<dbReference type="AlphaFoldDB" id="A0A841RDN5"/>
<evidence type="ECO:0000256" key="8">
    <source>
        <dbReference type="PIRSR" id="PIRSR601952-2"/>
    </source>
</evidence>
<name>A0A841RDN5_9SPIO</name>
<dbReference type="SMART" id="SM00098">
    <property type="entry name" value="alkPPc"/>
    <property type="match status" value="1"/>
</dbReference>
<dbReference type="Pfam" id="PF00245">
    <property type="entry name" value="Alk_phosphatase"/>
    <property type="match status" value="2"/>
</dbReference>
<dbReference type="SUPFAM" id="SSF53649">
    <property type="entry name" value="Alkaline phosphatase-like"/>
    <property type="match status" value="1"/>
</dbReference>
<dbReference type="Gene3D" id="3.40.720.10">
    <property type="entry name" value="Alkaline Phosphatase, subunit A"/>
    <property type="match status" value="1"/>
</dbReference>
<evidence type="ECO:0000313" key="10">
    <source>
        <dbReference type="EMBL" id="MBB6480738.1"/>
    </source>
</evidence>
<dbReference type="PRINTS" id="PR00113">
    <property type="entry name" value="ALKPHPHTASE"/>
</dbReference>
<keyword evidence="2" id="KW-0597">Phosphoprotein</keyword>
<feature type="binding site" evidence="8">
    <location>
        <position position="250"/>
    </location>
    <ligand>
        <name>Zn(2+)</name>
        <dbReference type="ChEBI" id="CHEBI:29105"/>
        <label>2</label>
    </ligand>
</feature>
<organism evidence="10 11">
    <name type="scientific">Spirochaeta isovalerica</name>
    <dbReference type="NCBI Taxonomy" id="150"/>
    <lineage>
        <taxon>Bacteria</taxon>
        <taxon>Pseudomonadati</taxon>
        <taxon>Spirochaetota</taxon>
        <taxon>Spirochaetia</taxon>
        <taxon>Spirochaetales</taxon>
        <taxon>Spirochaetaceae</taxon>
        <taxon>Spirochaeta</taxon>
    </lineage>
</organism>
<feature type="active site" description="Phosphoserine intermediate" evidence="7">
    <location>
        <position position="78"/>
    </location>
</feature>
<proteinExistence type="inferred from homology"/>
<dbReference type="PROSITE" id="PS51257">
    <property type="entry name" value="PROKAR_LIPOPROTEIN"/>
    <property type="match status" value="1"/>
</dbReference>
<feature type="binding site" evidence="8">
    <location>
        <position position="293"/>
    </location>
    <ligand>
        <name>Zn(2+)</name>
        <dbReference type="ChEBI" id="CHEBI:29105"/>
        <label>2</label>
    </ligand>
</feature>
<keyword evidence="4 10" id="KW-0378">Hydrolase</keyword>
<evidence type="ECO:0000313" key="11">
    <source>
        <dbReference type="Proteomes" id="UP000587760"/>
    </source>
</evidence>
<evidence type="ECO:0000256" key="7">
    <source>
        <dbReference type="PIRSR" id="PIRSR601952-1"/>
    </source>
</evidence>
<protein>
    <submittedName>
        <fullName evidence="10">Alkaline phosphatase</fullName>
        <ecNumber evidence="10">3.1.3.1</ecNumber>
    </submittedName>
</protein>
<dbReference type="PROSITE" id="PS00123">
    <property type="entry name" value="ALKALINE_PHOSPHATASE"/>
    <property type="match status" value="1"/>
</dbReference>
<dbReference type="EC" id="3.1.3.1" evidence="10"/>
<feature type="binding site" evidence="8">
    <location>
        <position position="292"/>
    </location>
    <ligand>
        <name>Zn(2+)</name>
        <dbReference type="ChEBI" id="CHEBI:29105"/>
        <label>2</label>
    </ligand>
</feature>
<keyword evidence="6 8" id="KW-0460">Magnesium</keyword>
<feature type="binding site" evidence="8">
    <location>
        <position position="131"/>
    </location>
    <ligand>
        <name>Mg(2+)</name>
        <dbReference type="ChEBI" id="CHEBI:18420"/>
    </ligand>
</feature>
<dbReference type="InterPro" id="IPR018299">
    <property type="entry name" value="Alkaline_phosphatase_AS"/>
</dbReference>
<feature type="binding site" evidence="8">
    <location>
        <position position="254"/>
    </location>
    <ligand>
        <name>Zn(2+)</name>
        <dbReference type="ChEBI" id="CHEBI:29105"/>
        <label>2</label>
    </ligand>
</feature>